<dbReference type="AlphaFoldDB" id="B2A0V6"/>
<sequence length="115" mass="12747">MIAITAKGENAESPMDAYLDQRFGRCEYFVLYRQNDDEVEILPNRARNSDSGAGVRAAQLIADQGVKVIITGKVGPKAMRALQASNVDVYTEATGTVRTALEEYQQGQLKMEKYQ</sequence>
<name>B2A0V6_NATTJ</name>
<dbReference type="eggNOG" id="COG1433">
    <property type="taxonomic scope" value="Bacteria"/>
</dbReference>
<dbReference type="RefSeq" id="WP_012448834.1">
    <property type="nucleotide sequence ID" value="NC_010718.1"/>
</dbReference>
<protein>
    <submittedName>
        <fullName evidence="2">Dinitrogenase iron-molybdenum cofactor biosynthesis protein</fullName>
    </submittedName>
</protein>
<evidence type="ECO:0000313" key="2">
    <source>
        <dbReference type="EMBL" id="ACB85986.1"/>
    </source>
</evidence>
<dbReference type="STRING" id="457570.Nther_2421"/>
<feature type="domain" description="Dinitrogenase iron-molybdenum cofactor biosynthesis" evidence="1">
    <location>
        <begin position="16"/>
        <end position="106"/>
    </location>
</feature>
<dbReference type="Gene3D" id="3.30.420.130">
    <property type="entry name" value="Dinitrogenase iron-molybdenum cofactor biosynthesis domain"/>
    <property type="match status" value="1"/>
</dbReference>
<dbReference type="InterPro" id="IPR033913">
    <property type="entry name" value="MTH1175_dom"/>
</dbReference>
<dbReference type="OrthoDB" id="9807451at2"/>
<keyword evidence="3" id="KW-1185">Reference proteome</keyword>
<dbReference type="Pfam" id="PF02579">
    <property type="entry name" value="Nitro_FeMo-Co"/>
    <property type="match status" value="1"/>
</dbReference>
<dbReference type="Proteomes" id="UP000001683">
    <property type="component" value="Chromosome"/>
</dbReference>
<dbReference type="PANTHER" id="PTHR42983:SF1">
    <property type="entry name" value="IRON-MOLYBDENUM PROTEIN"/>
    <property type="match status" value="1"/>
</dbReference>
<dbReference type="InterPro" id="IPR036105">
    <property type="entry name" value="DiNase_FeMo-co_biosyn_sf"/>
</dbReference>
<dbReference type="EMBL" id="CP001034">
    <property type="protein sequence ID" value="ACB85986.1"/>
    <property type="molecule type" value="Genomic_DNA"/>
</dbReference>
<evidence type="ECO:0000313" key="3">
    <source>
        <dbReference type="Proteomes" id="UP000001683"/>
    </source>
</evidence>
<dbReference type="PANTHER" id="PTHR42983">
    <property type="entry name" value="DINITROGENASE IRON-MOLYBDENUM COFACTOR PROTEIN-RELATED"/>
    <property type="match status" value="1"/>
</dbReference>
<reference evidence="2 3" key="1">
    <citation type="submission" date="2008-04" db="EMBL/GenBank/DDBJ databases">
        <title>Complete sequence of chromosome of Natranaerobius thermophilus JW/NM-WN-LF.</title>
        <authorList>
            <consortium name="US DOE Joint Genome Institute"/>
            <person name="Copeland A."/>
            <person name="Lucas S."/>
            <person name="Lapidus A."/>
            <person name="Glavina del Rio T."/>
            <person name="Dalin E."/>
            <person name="Tice H."/>
            <person name="Bruce D."/>
            <person name="Goodwin L."/>
            <person name="Pitluck S."/>
            <person name="Chertkov O."/>
            <person name="Brettin T."/>
            <person name="Detter J.C."/>
            <person name="Han C."/>
            <person name="Kuske C.R."/>
            <person name="Schmutz J."/>
            <person name="Larimer F."/>
            <person name="Land M."/>
            <person name="Hauser L."/>
            <person name="Kyrpides N."/>
            <person name="Lykidis A."/>
            <person name="Mesbah N.M."/>
            <person name="Wiegel J."/>
        </authorList>
    </citation>
    <scope>NUCLEOTIDE SEQUENCE [LARGE SCALE GENOMIC DNA]</scope>
    <source>
        <strain evidence="3">ATCC BAA-1301 / DSM 18059 / JW/NM-WN-LF</strain>
    </source>
</reference>
<gene>
    <name evidence="2" type="ordered locus">Nther_2421</name>
</gene>
<dbReference type="InParanoid" id="B2A0V6"/>
<organism evidence="2 3">
    <name type="scientific">Natranaerobius thermophilus (strain ATCC BAA-1301 / DSM 18059 / JW/NM-WN-LF)</name>
    <dbReference type="NCBI Taxonomy" id="457570"/>
    <lineage>
        <taxon>Bacteria</taxon>
        <taxon>Bacillati</taxon>
        <taxon>Bacillota</taxon>
        <taxon>Clostridia</taxon>
        <taxon>Natranaerobiales</taxon>
        <taxon>Natranaerobiaceae</taxon>
        <taxon>Natranaerobius</taxon>
    </lineage>
</organism>
<dbReference type="InterPro" id="IPR003731">
    <property type="entry name" value="Di-Nase_FeMo-co_biosynth"/>
</dbReference>
<reference evidence="2 3" key="2">
    <citation type="journal article" date="2011" name="J. Bacteriol.">
        <title>Complete genome sequence of the anaerobic, halophilic alkalithermophile Natranaerobius thermophilus JW/NM-WN-LF.</title>
        <authorList>
            <person name="Zhao B."/>
            <person name="Mesbah N.M."/>
            <person name="Dalin E."/>
            <person name="Goodwin L."/>
            <person name="Nolan M."/>
            <person name="Pitluck S."/>
            <person name="Chertkov O."/>
            <person name="Brettin T.S."/>
            <person name="Han J."/>
            <person name="Larimer F.W."/>
            <person name="Land M.L."/>
            <person name="Hauser L."/>
            <person name="Kyrpides N."/>
            <person name="Wiegel J."/>
        </authorList>
    </citation>
    <scope>NUCLEOTIDE SEQUENCE [LARGE SCALE GENOMIC DNA]</scope>
    <source>
        <strain evidence="3">ATCC BAA-1301 / DSM 18059 / JW/NM-WN-LF</strain>
    </source>
</reference>
<proteinExistence type="predicted"/>
<accession>B2A0V6</accession>
<dbReference type="KEGG" id="nth:Nther_2421"/>
<dbReference type="CDD" id="cd00851">
    <property type="entry name" value="MTH1175"/>
    <property type="match status" value="1"/>
</dbReference>
<evidence type="ECO:0000259" key="1">
    <source>
        <dbReference type="Pfam" id="PF02579"/>
    </source>
</evidence>
<dbReference type="SUPFAM" id="SSF53146">
    <property type="entry name" value="Nitrogenase accessory factor-like"/>
    <property type="match status" value="1"/>
</dbReference>
<dbReference type="HOGENOM" id="CLU_104194_0_0_9"/>